<evidence type="ECO:0000313" key="3">
    <source>
        <dbReference type="Proteomes" id="UP000030746"/>
    </source>
</evidence>
<gene>
    <name evidence="2" type="ORF">LOTGIDRAFT_189885</name>
</gene>
<keyword evidence="1" id="KW-0677">Repeat</keyword>
<evidence type="ECO:0000256" key="1">
    <source>
        <dbReference type="ARBA" id="ARBA00022737"/>
    </source>
</evidence>
<dbReference type="KEGG" id="lgi:LOTGIDRAFT_189885"/>
<organism evidence="2 3">
    <name type="scientific">Lottia gigantea</name>
    <name type="common">Giant owl limpet</name>
    <dbReference type="NCBI Taxonomy" id="225164"/>
    <lineage>
        <taxon>Eukaryota</taxon>
        <taxon>Metazoa</taxon>
        <taxon>Spiralia</taxon>
        <taxon>Lophotrochozoa</taxon>
        <taxon>Mollusca</taxon>
        <taxon>Gastropoda</taxon>
        <taxon>Patellogastropoda</taxon>
        <taxon>Lottioidea</taxon>
        <taxon>Lottiidae</taxon>
        <taxon>Lottia</taxon>
    </lineage>
</organism>
<evidence type="ECO:0008006" key="4">
    <source>
        <dbReference type="Google" id="ProtNLM"/>
    </source>
</evidence>
<accession>V3ZPB5</accession>
<dbReference type="EMBL" id="KB201931">
    <property type="protein sequence ID" value="ESO93248.1"/>
    <property type="molecule type" value="Genomic_DNA"/>
</dbReference>
<sequence>MAKVISQETFDDVVRENISDFDMSVEDAIDDAVSQFESQGVNLLNIIKEPSLFTSGGDQTTHEVVVAIEKITNCLEGKTTDGLKDSLQKLKSECDTDLARRCLAGKNGAYPVLMKALDIYKEEPVWLTDILNTFCSLVNGQPDLLDEEGVTKLVSYVTIFPVSLKPLVIKLIGFLCVKHEQNRQLFVLNDIINSLSELLAEYKSQPDLVKEICVGFRVLTLDDDIRVPFGKAHEHAKMIVTEGDALKRIIDVCKDYCEDSVVLGELWSTLGCLAVRDEFCREVLDMGGLSLILNSFESNINDKNLTRKCLSVMKALAGNDTVKVSIVKSGGIELIVAAMTKHQTNAFIAEAGCATLMTVALRNPGNCEKIMECNGHQAIVQAMKIHPTSSGVQKQGCMALRNIVARSRQHCDAITELGVEDVINKARTRHNNLEDEAKAALRDLGCKVELREQWKGEHGSLVY</sequence>
<evidence type="ECO:0000313" key="2">
    <source>
        <dbReference type="EMBL" id="ESO93248.1"/>
    </source>
</evidence>
<reference evidence="2 3" key="1">
    <citation type="journal article" date="2013" name="Nature">
        <title>Insights into bilaterian evolution from three spiralian genomes.</title>
        <authorList>
            <person name="Simakov O."/>
            <person name="Marletaz F."/>
            <person name="Cho S.J."/>
            <person name="Edsinger-Gonzales E."/>
            <person name="Havlak P."/>
            <person name="Hellsten U."/>
            <person name="Kuo D.H."/>
            <person name="Larsson T."/>
            <person name="Lv J."/>
            <person name="Arendt D."/>
            <person name="Savage R."/>
            <person name="Osoegawa K."/>
            <person name="de Jong P."/>
            <person name="Grimwood J."/>
            <person name="Chapman J.A."/>
            <person name="Shapiro H."/>
            <person name="Aerts A."/>
            <person name="Otillar R.P."/>
            <person name="Terry A.Y."/>
            <person name="Boore J.L."/>
            <person name="Grigoriev I.V."/>
            <person name="Lindberg D.R."/>
            <person name="Seaver E.C."/>
            <person name="Weisblat D.A."/>
            <person name="Putnam N.H."/>
            <person name="Rokhsar D.S."/>
        </authorList>
    </citation>
    <scope>NUCLEOTIDE SEQUENCE [LARGE SCALE GENOMIC DNA]</scope>
</reference>
<dbReference type="Proteomes" id="UP000030746">
    <property type="component" value="Unassembled WGS sequence"/>
</dbReference>
<name>V3ZPB5_LOTGI</name>
<dbReference type="CTD" id="20244863"/>
<dbReference type="Gene3D" id="1.25.10.10">
    <property type="entry name" value="Leucine-rich Repeat Variant"/>
    <property type="match status" value="1"/>
</dbReference>
<dbReference type="InterPro" id="IPR016024">
    <property type="entry name" value="ARM-type_fold"/>
</dbReference>
<dbReference type="InterPro" id="IPR000225">
    <property type="entry name" value="Armadillo"/>
</dbReference>
<dbReference type="OMA" id="THKQPDL"/>
<keyword evidence="3" id="KW-1185">Reference proteome</keyword>
<dbReference type="STRING" id="225164.V3ZPB5"/>
<dbReference type="AlphaFoldDB" id="V3ZPB5"/>
<dbReference type="GeneID" id="20244863"/>
<dbReference type="PANTHER" id="PTHR22895">
    <property type="entry name" value="ARMADILLO REPEAT-CONTAINING PROTEIN 6"/>
    <property type="match status" value="1"/>
</dbReference>
<dbReference type="HOGENOM" id="CLU_039447_1_0_1"/>
<protein>
    <recommendedName>
        <fullName evidence="4">Armadillo repeat-containing domain-containing protein</fullName>
    </recommendedName>
</protein>
<dbReference type="PANTHER" id="PTHR22895:SF0">
    <property type="entry name" value="ARMADILLO REPEAT-CONTAINING PROTEIN 6"/>
    <property type="match status" value="1"/>
</dbReference>
<dbReference type="GO" id="GO:0002244">
    <property type="term" value="P:hematopoietic progenitor cell differentiation"/>
    <property type="evidence" value="ECO:0007669"/>
    <property type="project" value="TreeGrafter"/>
</dbReference>
<dbReference type="InterPro" id="IPR011989">
    <property type="entry name" value="ARM-like"/>
</dbReference>
<dbReference type="OrthoDB" id="449062at2759"/>
<proteinExistence type="predicted"/>
<dbReference type="SUPFAM" id="SSF48371">
    <property type="entry name" value="ARM repeat"/>
    <property type="match status" value="1"/>
</dbReference>
<dbReference type="SMART" id="SM00185">
    <property type="entry name" value="ARM"/>
    <property type="match status" value="4"/>
</dbReference>
<dbReference type="RefSeq" id="XP_009055949.1">
    <property type="nucleotide sequence ID" value="XM_009057701.1"/>
</dbReference>